<feature type="compositionally biased region" description="Low complexity" evidence="1">
    <location>
        <begin position="164"/>
        <end position="180"/>
    </location>
</feature>
<evidence type="ECO:0000313" key="4">
    <source>
        <dbReference type="Proteomes" id="UP000078561"/>
    </source>
</evidence>
<reference evidence="3" key="1">
    <citation type="submission" date="2016-04" db="EMBL/GenBank/DDBJ databases">
        <authorList>
            <person name="Evans L.H."/>
            <person name="Alamgir A."/>
            <person name="Owens N."/>
            <person name="Weber N.D."/>
            <person name="Virtaneva K."/>
            <person name="Barbian K."/>
            <person name="Babar A."/>
            <person name="Rosenke K."/>
        </authorList>
    </citation>
    <scope>NUCLEOTIDE SEQUENCE [LARGE SCALE GENOMIC DNA]</scope>
    <source>
        <strain evidence="3">CBS 101.48</strain>
    </source>
</reference>
<dbReference type="OMA" id="HINNSIQ"/>
<evidence type="ECO:0000259" key="2">
    <source>
        <dbReference type="PROSITE" id="PS50090"/>
    </source>
</evidence>
<keyword evidence="4" id="KW-1185">Reference proteome</keyword>
<feature type="compositionally biased region" description="Polar residues" evidence="1">
    <location>
        <begin position="138"/>
        <end position="148"/>
    </location>
</feature>
<dbReference type="EMBL" id="LT554138">
    <property type="protein sequence ID" value="SAM03442.1"/>
    <property type="molecule type" value="Genomic_DNA"/>
</dbReference>
<dbReference type="Pfam" id="PF13384">
    <property type="entry name" value="HTH_23"/>
    <property type="match status" value="1"/>
</dbReference>
<dbReference type="SUPFAM" id="SSF46689">
    <property type="entry name" value="Homeodomain-like"/>
    <property type="match status" value="1"/>
</dbReference>
<feature type="region of interest" description="Disordered" evidence="1">
    <location>
        <begin position="137"/>
        <end position="237"/>
    </location>
</feature>
<proteinExistence type="predicted"/>
<feature type="domain" description="Myb-like" evidence="2">
    <location>
        <begin position="255"/>
        <end position="300"/>
    </location>
</feature>
<dbReference type="InterPro" id="IPR009057">
    <property type="entry name" value="Homeodomain-like_sf"/>
</dbReference>
<dbReference type="CDD" id="cd00167">
    <property type="entry name" value="SANT"/>
    <property type="match status" value="1"/>
</dbReference>
<dbReference type="PROSITE" id="PS50090">
    <property type="entry name" value="MYB_LIKE"/>
    <property type="match status" value="1"/>
</dbReference>
<organism evidence="3">
    <name type="scientific">Absidia glauca</name>
    <name type="common">Pin mould</name>
    <dbReference type="NCBI Taxonomy" id="4829"/>
    <lineage>
        <taxon>Eukaryota</taxon>
        <taxon>Fungi</taxon>
        <taxon>Fungi incertae sedis</taxon>
        <taxon>Mucoromycota</taxon>
        <taxon>Mucoromycotina</taxon>
        <taxon>Mucoromycetes</taxon>
        <taxon>Mucorales</taxon>
        <taxon>Cunninghamellaceae</taxon>
        <taxon>Absidia</taxon>
    </lineage>
</organism>
<dbReference type="Gene3D" id="1.10.10.10">
    <property type="entry name" value="Winged helix-like DNA-binding domain superfamily/Winged helix DNA-binding domain"/>
    <property type="match status" value="1"/>
</dbReference>
<dbReference type="InterPro" id="IPR036388">
    <property type="entry name" value="WH-like_DNA-bd_sf"/>
</dbReference>
<protein>
    <recommendedName>
        <fullName evidence="2">Myb-like domain-containing protein</fullName>
    </recommendedName>
</protein>
<dbReference type="Proteomes" id="UP000078561">
    <property type="component" value="Unassembled WGS sequence"/>
</dbReference>
<feature type="compositionally biased region" description="Low complexity" evidence="1">
    <location>
        <begin position="190"/>
        <end position="211"/>
    </location>
</feature>
<sequence>MTSNTTSKNASDAKRWLIIGAHQAGASEKRVARISGLSKTAVRHIILNYQRTGDPCLPKREPKKVKEKLLVEYDEDGNLILSDEEDDLMTPQQKIALSDKKTISKPRSSKLNSKVTAKDLIEYMMDQVKRVEHDFTPAPSTDELQQQHYHQRHTWCPTPPRDGSISSSSDSPLLNSTSTNPKHHLPLPDSPSFLPLSPPTTATSGTKSSTTLDDDLDHMNTGLHPHSPCFGPPRQQPPLISPGKYDQTIRGYELWTEKDDMLLLQHVLSRLQVGNWRELEAKFEGRHTARLCTSRWNYLRDHLLKGIAKTDSSPW</sequence>
<name>A0A168Q3C0_ABSGL</name>
<evidence type="ECO:0000256" key="1">
    <source>
        <dbReference type="SAM" id="MobiDB-lite"/>
    </source>
</evidence>
<dbReference type="InParanoid" id="A0A168Q3C0"/>
<accession>A0A168Q3C0</accession>
<dbReference type="Gene3D" id="1.10.10.60">
    <property type="entry name" value="Homeodomain-like"/>
    <property type="match status" value="1"/>
</dbReference>
<gene>
    <name evidence="3" type="primary">ABSGL_09271.1 scaffold 10881</name>
</gene>
<dbReference type="AlphaFoldDB" id="A0A168Q3C0"/>
<evidence type="ECO:0000313" key="3">
    <source>
        <dbReference type="EMBL" id="SAM03442.1"/>
    </source>
</evidence>
<dbReference type="OrthoDB" id="2289901at2759"/>
<dbReference type="InterPro" id="IPR001005">
    <property type="entry name" value="SANT/Myb"/>
</dbReference>